<evidence type="ECO:0000313" key="2">
    <source>
        <dbReference type="EMBL" id="AVX33709.1"/>
    </source>
</evidence>
<geneLocation type="plasmid" evidence="2">
    <name>LIBA6289</name>
</geneLocation>
<reference evidence="2" key="1">
    <citation type="journal article" date="2018" name="Genome Biol. Evol.">
        <title>Two Groups of Cocirculating, Epidemic Clostridiodes difficile Strains Microdiversify through Different Mechanisms.</title>
        <authorList>
            <person name="Murillo T."/>
            <person name="Ramirez-Vargas G."/>
            <person name="Riedel T."/>
            <person name="Overmann J."/>
            <person name="Andersen J.M."/>
            <person name="Guzman-Verri C."/>
            <person name="Chaves-Olarte E."/>
            <person name="Rodriguez C."/>
        </authorList>
    </citation>
    <scope>NUCLEOTIDE SEQUENCE</scope>
    <source>
        <strain evidence="2">LIBA-6289</strain>
        <plasmid evidence="2">LIBA6289</plasmid>
    </source>
</reference>
<proteinExistence type="predicted"/>
<evidence type="ECO:0000256" key="1">
    <source>
        <dbReference type="SAM" id="Phobius"/>
    </source>
</evidence>
<keyword evidence="1" id="KW-0812">Transmembrane</keyword>
<keyword evidence="2" id="KW-0614">Plasmid</keyword>
<organism evidence="2">
    <name type="scientific">Clostridioides difficile</name>
    <name type="common">Peptoclostridium difficile</name>
    <dbReference type="NCBI Taxonomy" id="1496"/>
    <lineage>
        <taxon>Bacteria</taxon>
        <taxon>Bacillati</taxon>
        <taxon>Bacillota</taxon>
        <taxon>Clostridia</taxon>
        <taxon>Peptostreptococcales</taxon>
        <taxon>Peptostreptococcaceae</taxon>
        <taxon>Clostridioides</taxon>
    </lineage>
</organism>
<feature type="transmembrane region" description="Helical" evidence="1">
    <location>
        <begin position="36"/>
        <end position="58"/>
    </location>
</feature>
<dbReference type="AlphaFoldDB" id="A0A2R4NC61"/>
<sequence length="105" mass="12241">MNCNDKSKATFLFCTVRTKEDYKRVLSSSKCFYNEFLKGTLFLCVGAIILSLSTKYFLEPNVNKYLYAKMLIDRIMKPFFKLIFLGTLGGINIFIVLKFKEAMYK</sequence>
<dbReference type="EMBL" id="MF547664">
    <property type="protein sequence ID" value="AVX33709.1"/>
    <property type="molecule type" value="Genomic_DNA"/>
</dbReference>
<protein>
    <submittedName>
        <fullName evidence="2">Uncharacterized protein</fullName>
    </submittedName>
</protein>
<name>A0A2R4NC61_CLODI</name>
<accession>A0A2R4NC61</accession>
<dbReference type="RefSeq" id="WP_172692579.1">
    <property type="nucleotide sequence ID" value="NZ_MF547664.1"/>
</dbReference>
<keyword evidence="1" id="KW-1133">Transmembrane helix</keyword>
<feature type="transmembrane region" description="Helical" evidence="1">
    <location>
        <begin position="79"/>
        <end position="99"/>
    </location>
</feature>
<gene>
    <name evidence="2" type="ORF">plasmid_LIBA6289_00024</name>
</gene>
<keyword evidence="1" id="KW-0472">Membrane</keyword>